<evidence type="ECO:0000313" key="3">
    <source>
        <dbReference type="Proteomes" id="UP000242877"/>
    </source>
</evidence>
<dbReference type="VEuPathDB" id="FungiDB:AAP_03343"/>
<dbReference type="EMBL" id="AZGZ01000013">
    <property type="protein sequence ID" value="KZZ91637.1"/>
    <property type="molecule type" value="Genomic_DNA"/>
</dbReference>
<feature type="compositionally biased region" description="Low complexity" evidence="1">
    <location>
        <begin position="13"/>
        <end position="24"/>
    </location>
</feature>
<gene>
    <name evidence="2" type="ORF">AAP_03343</name>
</gene>
<sequence>MSSTNDRPQSRVQQAAEPAQENNQGVRVGLHRRARDRANKPVSCSDCGKIKHNREIEARSIDGTITICDACIEALLSPDPEDELPYLKAMRGANGGIYRSANPRAPIIGFKRKTMYVLCGQTVTIIDRRSNREFVFYDGTSDGPLDLRTVARTFPL</sequence>
<dbReference type="Proteomes" id="UP000242877">
    <property type="component" value="Unassembled WGS sequence"/>
</dbReference>
<evidence type="ECO:0000256" key="1">
    <source>
        <dbReference type="SAM" id="MobiDB-lite"/>
    </source>
</evidence>
<feature type="compositionally biased region" description="Polar residues" evidence="1">
    <location>
        <begin position="1"/>
        <end position="12"/>
    </location>
</feature>
<reference evidence="2 3" key="1">
    <citation type="journal article" date="2016" name="Genome Biol. Evol.">
        <title>Divergent and convergent evolution of fungal pathogenicity.</title>
        <authorList>
            <person name="Shang Y."/>
            <person name="Xiao G."/>
            <person name="Zheng P."/>
            <person name="Cen K."/>
            <person name="Zhan S."/>
            <person name="Wang C."/>
        </authorList>
    </citation>
    <scope>NUCLEOTIDE SEQUENCE [LARGE SCALE GENOMIC DNA]</scope>
    <source>
        <strain evidence="2 3">ARSEF 7405</strain>
    </source>
</reference>
<keyword evidence="3" id="KW-1185">Reference proteome</keyword>
<protein>
    <submittedName>
        <fullName evidence="2">Uncharacterized protein</fullName>
    </submittedName>
</protein>
<name>A0A167YQJ2_9EURO</name>
<dbReference type="AlphaFoldDB" id="A0A167YQJ2"/>
<feature type="region of interest" description="Disordered" evidence="1">
    <location>
        <begin position="1"/>
        <end position="44"/>
    </location>
</feature>
<evidence type="ECO:0000313" key="2">
    <source>
        <dbReference type="EMBL" id="KZZ91637.1"/>
    </source>
</evidence>
<comment type="caution">
    <text evidence="2">The sequence shown here is derived from an EMBL/GenBank/DDBJ whole genome shotgun (WGS) entry which is preliminary data.</text>
</comment>
<accession>A0A167YQJ2</accession>
<organism evidence="2 3">
    <name type="scientific">Ascosphaera apis ARSEF 7405</name>
    <dbReference type="NCBI Taxonomy" id="392613"/>
    <lineage>
        <taxon>Eukaryota</taxon>
        <taxon>Fungi</taxon>
        <taxon>Dikarya</taxon>
        <taxon>Ascomycota</taxon>
        <taxon>Pezizomycotina</taxon>
        <taxon>Eurotiomycetes</taxon>
        <taxon>Eurotiomycetidae</taxon>
        <taxon>Onygenales</taxon>
        <taxon>Ascosphaeraceae</taxon>
        <taxon>Ascosphaera</taxon>
    </lineage>
</organism>
<proteinExistence type="predicted"/>